<protein>
    <submittedName>
        <fullName evidence="1">Carbon-nitrogen hydrolase</fullName>
    </submittedName>
</protein>
<dbReference type="Proteomes" id="UP001433508">
    <property type="component" value="Unassembled WGS sequence"/>
</dbReference>
<evidence type="ECO:0000313" key="2">
    <source>
        <dbReference type="Proteomes" id="UP001433508"/>
    </source>
</evidence>
<keyword evidence="1" id="KW-0378">Hydrolase</keyword>
<accession>A0ACC3T1E5</accession>
<keyword evidence="2" id="KW-1185">Reference proteome</keyword>
<sequence>MNQLRTRPLTIACLQINAHWGTDVYSTIRHADSLLAPFWQAPAGPCSSTNRIKSGFGKKPDILVLPELAFTGYGFPSRQAIGPYLEPTVRGVSTQWAQTTARRIGCHVIVGYPERPEEGSSNGVLKEEEGPIYNSAVVVGPSGTVLYNYRKHFLYEADEKWGASPGQDGFGCLDLKIKGSEPQRSGLSQNDDDDDKDMRLRVVLGLCMDLNPEKFEAPFTKFEFGNFAVTNKADLIIMPMAWLAFGLGGGGNSERDGQQLEDEPDWKTVHYWARRLTPVVSQYAQAEPAKTSNTIFVASNRCGTEDNRITYAGSSSVLRFCHDASVQLIATLPKESEGVLITDVEI</sequence>
<name>A0ACC3T1E5_LIPKO</name>
<comment type="caution">
    <text evidence="1">The sequence shown here is derived from an EMBL/GenBank/DDBJ whole genome shotgun (WGS) entry which is preliminary data.</text>
</comment>
<proteinExistence type="predicted"/>
<organism evidence="1 2">
    <name type="scientific">Lipomyces kononenkoae</name>
    <name type="common">Yeast</name>
    <dbReference type="NCBI Taxonomy" id="34357"/>
    <lineage>
        <taxon>Eukaryota</taxon>
        <taxon>Fungi</taxon>
        <taxon>Dikarya</taxon>
        <taxon>Ascomycota</taxon>
        <taxon>Saccharomycotina</taxon>
        <taxon>Lipomycetes</taxon>
        <taxon>Lipomycetales</taxon>
        <taxon>Lipomycetaceae</taxon>
        <taxon>Lipomyces</taxon>
    </lineage>
</organism>
<reference evidence="2" key="1">
    <citation type="journal article" date="2024" name="Front. Bioeng. Biotechnol.">
        <title>Genome-scale model development and genomic sequencing of the oleaginous clade Lipomyces.</title>
        <authorList>
            <person name="Czajka J.J."/>
            <person name="Han Y."/>
            <person name="Kim J."/>
            <person name="Mondo S.J."/>
            <person name="Hofstad B.A."/>
            <person name="Robles A."/>
            <person name="Haridas S."/>
            <person name="Riley R."/>
            <person name="LaButti K."/>
            <person name="Pangilinan J."/>
            <person name="Andreopoulos W."/>
            <person name="Lipzen A."/>
            <person name="Yan J."/>
            <person name="Wang M."/>
            <person name="Ng V."/>
            <person name="Grigoriev I.V."/>
            <person name="Spatafora J.W."/>
            <person name="Magnuson J.K."/>
            <person name="Baker S.E."/>
            <person name="Pomraning K.R."/>
        </authorList>
    </citation>
    <scope>NUCLEOTIDE SEQUENCE [LARGE SCALE GENOMIC DNA]</scope>
    <source>
        <strain evidence="2">CBS 7786</strain>
    </source>
</reference>
<gene>
    <name evidence="1" type="ORF">V1525DRAFT_403143</name>
</gene>
<evidence type="ECO:0000313" key="1">
    <source>
        <dbReference type="EMBL" id="KAK9237713.1"/>
    </source>
</evidence>
<dbReference type="EMBL" id="MU971365">
    <property type="protein sequence ID" value="KAK9237713.1"/>
    <property type="molecule type" value="Genomic_DNA"/>
</dbReference>